<evidence type="ECO:0000313" key="4">
    <source>
        <dbReference type="Proteomes" id="UP000001941"/>
    </source>
</evidence>
<dbReference type="SMART" id="SM01152">
    <property type="entry name" value="DUF167"/>
    <property type="match status" value="1"/>
</dbReference>
<dbReference type="PANTHER" id="PTHR13420:SF7">
    <property type="entry name" value="UPF0235 PROTEIN C15ORF40"/>
    <property type="match status" value="1"/>
</dbReference>
<dbReference type="HAMAP" id="MF_00634">
    <property type="entry name" value="UPF0235"/>
    <property type="match status" value="1"/>
</dbReference>
<gene>
    <name evidence="3" type="ordered locus">Mhun_1102</name>
</gene>
<dbReference type="Pfam" id="PF02594">
    <property type="entry name" value="DUF167"/>
    <property type="match status" value="1"/>
</dbReference>
<dbReference type="InterPro" id="IPR003746">
    <property type="entry name" value="DUF167"/>
</dbReference>
<dbReference type="EnsemblBacteria" id="ABD40851">
    <property type="protein sequence ID" value="ABD40851"/>
    <property type="gene ID" value="Mhun_1102"/>
</dbReference>
<evidence type="ECO:0000313" key="3">
    <source>
        <dbReference type="EMBL" id="ABD40851.1"/>
    </source>
</evidence>
<evidence type="ECO:0000256" key="2">
    <source>
        <dbReference type="HAMAP-Rule" id="MF_00634"/>
    </source>
</evidence>
<dbReference type="GO" id="GO:0005737">
    <property type="term" value="C:cytoplasm"/>
    <property type="evidence" value="ECO:0007669"/>
    <property type="project" value="TreeGrafter"/>
</dbReference>
<dbReference type="NCBIfam" id="TIGR00251">
    <property type="entry name" value="DUF167 family protein"/>
    <property type="match status" value="1"/>
</dbReference>
<organism evidence="3 4">
    <name type="scientific">Methanospirillum hungatei JF-1 (strain ATCC 27890 / DSM 864 / NBRC 100397 / JF-1)</name>
    <dbReference type="NCBI Taxonomy" id="323259"/>
    <lineage>
        <taxon>Archaea</taxon>
        <taxon>Methanobacteriati</taxon>
        <taxon>Methanobacteriota</taxon>
        <taxon>Stenosarchaea group</taxon>
        <taxon>Methanomicrobia</taxon>
        <taxon>Methanomicrobiales</taxon>
        <taxon>Methanospirillaceae</taxon>
        <taxon>Methanospirillum</taxon>
    </lineage>
</organism>
<protein>
    <recommendedName>
        <fullName evidence="2">UPF0235 protein Mhun_1102</fullName>
    </recommendedName>
</protein>
<dbReference type="AlphaFoldDB" id="Q2FLB4"/>
<dbReference type="FunCoup" id="Q2FLB4">
    <property type="interactions" value="4"/>
</dbReference>
<dbReference type="SUPFAM" id="SSF69786">
    <property type="entry name" value="YggU-like"/>
    <property type="match status" value="1"/>
</dbReference>
<dbReference type="Gene3D" id="3.30.1200.10">
    <property type="entry name" value="YggU-like"/>
    <property type="match status" value="1"/>
</dbReference>
<proteinExistence type="inferred from homology"/>
<dbReference type="EMBL" id="CP000254">
    <property type="protein sequence ID" value="ABD40851.1"/>
    <property type="molecule type" value="Genomic_DNA"/>
</dbReference>
<dbReference type="GeneID" id="3922135"/>
<dbReference type="InParanoid" id="Q2FLB4"/>
<dbReference type="KEGG" id="mhu:Mhun_1102"/>
<dbReference type="STRING" id="323259.Mhun_1102"/>
<dbReference type="OrthoDB" id="53248at2157"/>
<evidence type="ECO:0000256" key="1">
    <source>
        <dbReference type="ARBA" id="ARBA00010364"/>
    </source>
</evidence>
<dbReference type="HOGENOM" id="CLU_130694_6_1_2"/>
<name>Q2FLB4_METHJ</name>
<keyword evidence="4" id="KW-1185">Reference proteome</keyword>
<sequence length="117" mass="12866">MKKLNPGQDNHKEASGKDYKNIFQETPEGIIITIEVSAGSKKSLFPDGYNPWRKAFGIAVKAPPVEGKANKAIMELIAGYFHLPVHAVTILSGQTSSVKKVRIHGISRQQIIDIINE</sequence>
<dbReference type="InterPro" id="IPR036591">
    <property type="entry name" value="YggU-like_sf"/>
</dbReference>
<reference evidence="4" key="1">
    <citation type="journal article" date="2016" name="Stand. Genomic Sci.">
        <title>Complete genome sequence of Methanospirillum hungatei type strain JF1.</title>
        <authorList>
            <person name="Gunsalus R.P."/>
            <person name="Cook L.E."/>
            <person name="Crable B."/>
            <person name="Rohlin L."/>
            <person name="McDonald E."/>
            <person name="Mouttaki H."/>
            <person name="Sieber J.R."/>
            <person name="Poweleit N."/>
            <person name="Zhou H."/>
            <person name="Lapidus A.L."/>
            <person name="Daligault H.E."/>
            <person name="Land M."/>
            <person name="Gilna P."/>
            <person name="Ivanova N."/>
            <person name="Kyrpides N."/>
            <person name="Culley D.E."/>
            <person name="McInerney M.J."/>
        </authorList>
    </citation>
    <scope>NUCLEOTIDE SEQUENCE [LARGE SCALE GENOMIC DNA]</scope>
    <source>
        <strain evidence="4">ATCC 27890 / DSM 864 / NBRC 100397 / JF-1</strain>
    </source>
</reference>
<dbReference type="eggNOG" id="arCOG04058">
    <property type="taxonomic scope" value="Archaea"/>
</dbReference>
<comment type="similarity">
    <text evidence="1 2">Belongs to the UPF0235 family.</text>
</comment>
<dbReference type="RefSeq" id="WP_011448129.1">
    <property type="nucleotide sequence ID" value="NC_007796.1"/>
</dbReference>
<dbReference type="PANTHER" id="PTHR13420">
    <property type="entry name" value="UPF0235 PROTEIN C15ORF40"/>
    <property type="match status" value="1"/>
</dbReference>
<dbReference type="Proteomes" id="UP000001941">
    <property type="component" value="Chromosome"/>
</dbReference>
<accession>Q2FLB4</accession>